<organism evidence="2 3">
    <name type="scientific">Nocardioides mesophilus</name>
    <dbReference type="NCBI Taxonomy" id="433659"/>
    <lineage>
        <taxon>Bacteria</taxon>
        <taxon>Bacillati</taxon>
        <taxon>Actinomycetota</taxon>
        <taxon>Actinomycetes</taxon>
        <taxon>Propionibacteriales</taxon>
        <taxon>Nocardioidaceae</taxon>
        <taxon>Nocardioides</taxon>
    </lineage>
</organism>
<feature type="transmembrane region" description="Helical" evidence="1">
    <location>
        <begin position="154"/>
        <end position="173"/>
    </location>
</feature>
<dbReference type="Proteomes" id="UP000515947">
    <property type="component" value="Chromosome"/>
</dbReference>
<name>A0A7G9R8U4_9ACTN</name>
<feature type="transmembrane region" description="Helical" evidence="1">
    <location>
        <begin position="180"/>
        <end position="199"/>
    </location>
</feature>
<evidence type="ECO:0000256" key="1">
    <source>
        <dbReference type="SAM" id="Phobius"/>
    </source>
</evidence>
<keyword evidence="1" id="KW-0812">Transmembrane</keyword>
<keyword evidence="1" id="KW-1133">Transmembrane helix</keyword>
<feature type="transmembrane region" description="Helical" evidence="1">
    <location>
        <begin position="104"/>
        <end position="124"/>
    </location>
</feature>
<sequence>MTLDTPSSTGLRVHATAGDRTAGTPWMTYAAGAVLVLGPLLWAAGMWTSPPASGTSDLDYVRSLGRDLTMTQVSALLLHYGNLLIGLGLLAAPSLVRGPRGRGLTVVGSLLAALGFTNVSGTLLSDWWNASAVTHLPAATAAEVFAGFKDSSLLWPWDGTEMLSLLGPVLLLAGLARAGVLGWWTIAVLVAGVLGMMFIPWDLPHLSAVAILVAFTPFVMIGLRLLRRGWLSRS</sequence>
<dbReference type="RefSeq" id="WP_187577862.1">
    <property type="nucleotide sequence ID" value="NZ_CP060713.1"/>
</dbReference>
<proteinExistence type="predicted"/>
<dbReference type="AlphaFoldDB" id="A0A7G9R8U4"/>
<feature type="transmembrane region" description="Helical" evidence="1">
    <location>
        <begin position="26"/>
        <end position="48"/>
    </location>
</feature>
<protein>
    <recommendedName>
        <fullName evidence="4">DUF4386 family protein</fullName>
    </recommendedName>
</protein>
<dbReference type="EMBL" id="CP060713">
    <property type="protein sequence ID" value="QNN52019.1"/>
    <property type="molecule type" value="Genomic_DNA"/>
</dbReference>
<reference evidence="2 3" key="1">
    <citation type="submission" date="2020-08" db="EMBL/GenBank/DDBJ databases">
        <title>Genome sequence of Nocardioides mesophilus KACC 16243T.</title>
        <authorList>
            <person name="Hyun D.-W."/>
            <person name="Bae J.-W."/>
        </authorList>
    </citation>
    <scope>NUCLEOTIDE SEQUENCE [LARGE SCALE GENOMIC DNA]</scope>
    <source>
        <strain evidence="2 3">KACC 16243</strain>
    </source>
</reference>
<feature type="transmembrane region" description="Helical" evidence="1">
    <location>
        <begin position="205"/>
        <end position="226"/>
    </location>
</feature>
<keyword evidence="3" id="KW-1185">Reference proteome</keyword>
<feature type="transmembrane region" description="Helical" evidence="1">
    <location>
        <begin position="68"/>
        <end position="92"/>
    </location>
</feature>
<evidence type="ECO:0008006" key="4">
    <source>
        <dbReference type="Google" id="ProtNLM"/>
    </source>
</evidence>
<keyword evidence="1" id="KW-0472">Membrane</keyword>
<gene>
    <name evidence="2" type="ORF">H9L09_16085</name>
</gene>
<evidence type="ECO:0000313" key="3">
    <source>
        <dbReference type="Proteomes" id="UP000515947"/>
    </source>
</evidence>
<accession>A0A7G9R8U4</accession>
<evidence type="ECO:0000313" key="2">
    <source>
        <dbReference type="EMBL" id="QNN52019.1"/>
    </source>
</evidence>
<dbReference type="KEGG" id="nmes:H9L09_16085"/>